<evidence type="ECO:0008006" key="3">
    <source>
        <dbReference type="Google" id="ProtNLM"/>
    </source>
</evidence>
<dbReference type="InterPro" id="IPR011990">
    <property type="entry name" value="TPR-like_helical_dom_sf"/>
</dbReference>
<organism evidence="1 2">
    <name type="scientific">Pseudovibrio exalbescens</name>
    <dbReference type="NCBI Taxonomy" id="197461"/>
    <lineage>
        <taxon>Bacteria</taxon>
        <taxon>Pseudomonadati</taxon>
        <taxon>Pseudomonadota</taxon>
        <taxon>Alphaproteobacteria</taxon>
        <taxon>Hyphomicrobiales</taxon>
        <taxon>Stappiaceae</taxon>
        <taxon>Pseudovibrio</taxon>
    </lineage>
</organism>
<protein>
    <recommendedName>
        <fullName evidence="3">Tetratricopeptide repeat protein</fullName>
    </recommendedName>
</protein>
<proteinExistence type="predicted"/>
<dbReference type="RefSeq" id="WP_028481070.1">
    <property type="nucleotide sequence ID" value="NZ_LVVZ01000019.1"/>
</dbReference>
<dbReference type="Gene3D" id="1.25.40.10">
    <property type="entry name" value="Tetratricopeptide repeat domain"/>
    <property type="match status" value="1"/>
</dbReference>
<keyword evidence="2" id="KW-1185">Reference proteome</keyword>
<comment type="caution">
    <text evidence="1">The sequence shown here is derived from an EMBL/GenBank/DDBJ whole genome shotgun (WGS) entry which is preliminary data.</text>
</comment>
<dbReference type="Proteomes" id="UP000185783">
    <property type="component" value="Unassembled WGS sequence"/>
</dbReference>
<reference evidence="1 2" key="1">
    <citation type="submission" date="2016-03" db="EMBL/GenBank/DDBJ databases">
        <title>Genome sequence of Nesiotobacter sp. nov., a moderately halophilic alphaproteobacterium isolated from the Yellow Sea, China.</title>
        <authorList>
            <person name="Zhang G."/>
            <person name="Zhang R."/>
        </authorList>
    </citation>
    <scope>NUCLEOTIDE SEQUENCE [LARGE SCALE GENOMIC DNA]</scope>
    <source>
        <strain evidence="1 2">WB1-6</strain>
    </source>
</reference>
<sequence length="483" mass="54419">MADTDLKSRIQHAREAEEKGHFQKALTHWQKVTASHPNKLQGPLGEIRCCKHLGAFSKACSCAERALKRWPENPALLRHYAQLHKLIGAPEQALAAARKLKRVCPDDPTAARIEILSLLALQSFHEAGRKAETAVLQYPDQHKFRELYIRVWRNLPLTEQSLALSRSWFHDALDDPIYFQFHLDCLAAFSRASEAKDAKQLHASASFGGLRIDDPLLFQKALDTPPPLTPSTTTLSRRIAEVLRPADMPFSRFEEEAKWGVNANKTALTAFTDLAMEVVEMEGVFSRVDLKPVQACLARGKGCLLVTSHHGPGAAAAWYLDRHLPHFKRIGNQRNLMLSNRQPSDDAPNTQASILIGASPLPHLRQIIRDLSIGHALALACDGNLFRSTLDAPLLNGTVRIWDLPARLNHRLGVPTVWCQAYWDGNKIALDFTEIEVLPRPKDPETHERFWAQRYANLLEDHLRRGPRNYSYSSIFWSRALGL</sequence>
<dbReference type="AlphaFoldDB" id="A0A1U7JF70"/>
<dbReference type="STRING" id="197461.A3843_12055"/>
<evidence type="ECO:0000313" key="2">
    <source>
        <dbReference type="Proteomes" id="UP000185783"/>
    </source>
</evidence>
<evidence type="ECO:0000313" key="1">
    <source>
        <dbReference type="EMBL" id="OKL43389.1"/>
    </source>
</evidence>
<dbReference type="EMBL" id="LVVZ01000019">
    <property type="protein sequence ID" value="OKL43389.1"/>
    <property type="molecule type" value="Genomic_DNA"/>
</dbReference>
<gene>
    <name evidence="1" type="ORF">A3843_12055</name>
</gene>
<dbReference type="SUPFAM" id="SSF48452">
    <property type="entry name" value="TPR-like"/>
    <property type="match status" value="1"/>
</dbReference>
<name>A0A1U7JF70_9HYPH</name>
<accession>A0A1U7JF70</accession>